<proteinExistence type="predicted"/>
<dbReference type="Pfam" id="PF04962">
    <property type="entry name" value="KduI"/>
    <property type="match status" value="1"/>
</dbReference>
<name>A0A5B9Y4Y1_9MOLU</name>
<evidence type="ECO:0000313" key="3">
    <source>
        <dbReference type="Proteomes" id="UP000323144"/>
    </source>
</evidence>
<dbReference type="Gene3D" id="2.60.120.10">
    <property type="entry name" value="Jelly Rolls"/>
    <property type="match status" value="2"/>
</dbReference>
<sequence length="264" mass="30544">MYIKSTSLIEKDGFTEYCNTKTNFMNLDVGLLKLSKGEKFEFKACGREKAFDLLEGEIEIKINNDINLKFERASLFHDKPSVLLADKTFNIEITCLSEKSELIVQATHNEKEFGYKVWNKDDLEISISGQDQALGTCTRKVIQFFDYESFPESNMVMGEVICSPGQWASWPPHRHYQPEMYLFKFNKPEGFGVSFVGDDAIKVMNNDATCIPGQLLHPTVCAPGYIMWYCWMIPNLPNKPWVERSFDERYEWTSTNDVEISKMR</sequence>
<dbReference type="RefSeq" id="WP_166508227.1">
    <property type="nucleotide sequence ID" value="NZ_CP043026.1"/>
</dbReference>
<dbReference type="InterPro" id="IPR014710">
    <property type="entry name" value="RmlC-like_jellyroll"/>
</dbReference>
<dbReference type="PIRSF" id="PIRSF036628">
    <property type="entry name" value="IolB"/>
    <property type="match status" value="1"/>
</dbReference>
<evidence type="ECO:0000313" key="2">
    <source>
        <dbReference type="EMBL" id="QEH61843.1"/>
    </source>
</evidence>
<dbReference type="InterPro" id="IPR024203">
    <property type="entry name" value="Deoxy-glucuronate_isom_IolB"/>
</dbReference>
<dbReference type="KEGG" id="schi:SCHIN_v1c06460"/>
<keyword evidence="1 2" id="KW-0413">Isomerase</keyword>
<organism evidence="2 3">
    <name type="scientific">Spiroplasma chinense</name>
    <dbReference type="NCBI Taxonomy" id="216932"/>
    <lineage>
        <taxon>Bacteria</taxon>
        <taxon>Bacillati</taxon>
        <taxon>Mycoplasmatota</taxon>
        <taxon>Mollicutes</taxon>
        <taxon>Entomoplasmatales</taxon>
        <taxon>Spiroplasmataceae</taxon>
        <taxon>Spiroplasma</taxon>
    </lineage>
</organism>
<reference evidence="2 3" key="1">
    <citation type="submission" date="2019-08" db="EMBL/GenBank/DDBJ databases">
        <title>Complete genome sequence of Spiroplasma chinense CCH (DSM 19755).</title>
        <authorList>
            <person name="Shen H.-Y."/>
            <person name="Lin Y.-C."/>
            <person name="Chou L."/>
            <person name="Kuo C.-H."/>
        </authorList>
    </citation>
    <scope>NUCLEOTIDE SEQUENCE [LARGE SCALE GENOMIC DNA]</scope>
    <source>
        <strain evidence="2 3">CCH</strain>
    </source>
</reference>
<dbReference type="GO" id="GO:0008880">
    <property type="term" value="F:glucuronate isomerase activity"/>
    <property type="evidence" value="ECO:0007669"/>
    <property type="project" value="InterPro"/>
</dbReference>
<dbReference type="EMBL" id="CP043026">
    <property type="protein sequence ID" value="QEH61843.1"/>
    <property type="molecule type" value="Genomic_DNA"/>
</dbReference>
<dbReference type="InterPro" id="IPR011051">
    <property type="entry name" value="RmlC_Cupin_sf"/>
</dbReference>
<dbReference type="Proteomes" id="UP000323144">
    <property type="component" value="Chromosome"/>
</dbReference>
<dbReference type="PANTHER" id="PTHR39193:SF1">
    <property type="entry name" value="5-DEOXY-GLUCURONATE ISOMERASE"/>
    <property type="match status" value="1"/>
</dbReference>
<dbReference type="PANTHER" id="PTHR39193">
    <property type="entry name" value="5-DEOXY-GLUCURONATE ISOMERASE"/>
    <property type="match status" value="1"/>
</dbReference>
<protein>
    <submittedName>
        <fullName evidence="2">5-deoxy-glucuronate isomerase</fullName>
    </submittedName>
</protein>
<dbReference type="AlphaFoldDB" id="A0A5B9Y4Y1"/>
<gene>
    <name evidence="2" type="primary">iolB</name>
    <name evidence="2" type="ORF">SCHIN_v1c06460</name>
</gene>
<accession>A0A5B9Y4Y1</accession>
<dbReference type="SUPFAM" id="SSF51182">
    <property type="entry name" value="RmlC-like cupins"/>
    <property type="match status" value="1"/>
</dbReference>
<keyword evidence="3" id="KW-1185">Reference proteome</keyword>
<dbReference type="InterPro" id="IPR021120">
    <property type="entry name" value="KduI/IolB_isomerase"/>
</dbReference>
<evidence type="ECO:0000256" key="1">
    <source>
        <dbReference type="ARBA" id="ARBA00023235"/>
    </source>
</evidence>
<dbReference type="GO" id="GO:0019310">
    <property type="term" value="P:inositol catabolic process"/>
    <property type="evidence" value="ECO:0007669"/>
    <property type="project" value="InterPro"/>
</dbReference>